<proteinExistence type="predicted"/>
<dbReference type="EMBL" id="LR796205">
    <property type="protein sequence ID" value="CAB4126798.1"/>
    <property type="molecule type" value="Genomic_DNA"/>
</dbReference>
<sequence>MVLPKSEARESARCVMEYAFYDNDDEKKDAFEYLRLWRKFYLKELDQTFKEYDTWVRENPLLTEENKKTYTGKTSLVLYIKLERRE</sequence>
<gene>
    <name evidence="1" type="ORF">UFOVP80_58</name>
</gene>
<evidence type="ECO:0000313" key="1">
    <source>
        <dbReference type="EMBL" id="CAB4126798.1"/>
    </source>
</evidence>
<reference evidence="1" key="1">
    <citation type="submission" date="2020-04" db="EMBL/GenBank/DDBJ databases">
        <authorList>
            <person name="Chiriac C."/>
            <person name="Salcher M."/>
            <person name="Ghai R."/>
            <person name="Kavagutti S V."/>
        </authorList>
    </citation>
    <scope>NUCLEOTIDE SEQUENCE</scope>
</reference>
<name>A0A6J5KW97_9CAUD</name>
<organism evidence="1">
    <name type="scientific">uncultured Caudovirales phage</name>
    <dbReference type="NCBI Taxonomy" id="2100421"/>
    <lineage>
        <taxon>Viruses</taxon>
        <taxon>Duplodnaviria</taxon>
        <taxon>Heunggongvirae</taxon>
        <taxon>Uroviricota</taxon>
        <taxon>Caudoviricetes</taxon>
        <taxon>Peduoviridae</taxon>
        <taxon>Maltschvirus</taxon>
        <taxon>Maltschvirus maltsch</taxon>
    </lineage>
</organism>
<accession>A0A6J5KW97</accession>
<protein>
    <submittedName>
        <fullName evidence="1">Uncharacterized protein</fullName>
    </submittedName>
</protein>